<keyword evidence="4" id="KW-1185">Reference proteome</keyword>
<dbReference type="InterPro" id="IPR039448">
    <property type="entry name" value="Beta_helix"/>
</dbReference>
<accession>A0ABU2FL15</accession>
<feature type="region of interest" description="Disordered" evidence="1">
    <location>
        <begin position="118"/>
        <end position="139"/>
    </location>
</feature>
<evidence type="ECO:0000256" key="1">
    <source>
        <dbReference type="SAM" id="MobiDB-lite"/>
    </source>
</evidence>
<dbReference type="InterPro" id="IPR006626">
    <property type="entry name" value="PbH1"/>
</dbReference>
<sequence>MELSRRQMLRAGLAASALGISGCSSDSNDQSTGTGGASTPTQTATATSTQSQSQQQQNRACGPAVDVSGSITQDTTWDCRYRMTGDVTVTNGATLFVTGALVEAEQDTILSVEDGTLVTDGTQQEPPEFRSVEGDPGSWKGIEITADSTDSSLRNAVVRDGGASGWANVYVQNGAAVSFNGCLFDRSATYGIDAEENTTLQRFRNCSFRDNQTRAMRVPATVLGSLDTATAYDNTTEPGGVDVRNETVTSDTIWLDIGENYYFPSGVAIEAEVVIREGADLRFGQDTRFSVETGGLLRAEGSSGSQVTFTGEQTNTPGYWHGIEIVSDNRNNLSYATVVDGGGDGWANVYVQNGGRVSIDNCTLRASETYGLHAEANTTLESFTGNDVWAGGTGSMYIPLANLDDIDADTTFTGSGDQTRVEVTAETVPRQTTWPALDTTVHFTESCSIDAPVTVDPGASFTFAQGSLLSVEQGGSLNAVGTANDPITFEGETDVSGFWGGIEVVSLEPDNVFDHCEIANGGSGGWANVYIQDSGMATVRNSTLRDSSTYAIYVEDGGRLTRSNNTFSGNASGQVSP</sequence>
<dbReference type="InterPro" id="IPR011050">
    <property type="entry name" value="Pectin_lyase_fold/virulence"/>
</dbReference>
<dbReference type="SUPFAM" id="SSF51126">
    <property type="entry name" value="Pectin lyase-like"/>
    <property type="match status" value="3"/>
</dbReference>
<evidence type="ECO:0000313" key="3">
    <source>
        <dbReference type="EMBL" id="MDS0281433.1"/>
    </source>
</evidence>
<dbReference type="Gene3D" id="2.160.20.10">
    <property type="entry name" value="Single-stranded right-handed beta-helix, Pectin lyase-like"/>
    <property type="match status" value="2"/>
</dbReference>
<reference evidence="3 4" key="1">
    <citation type="submission" date="2022-06" db="EMBL/GenBank/DDBJ databases">
        <title>Halomicroarcula sp. a new haloarchaeum isolate from saline soil.</title>
        <authorList>
            <person name="Strakova D."/>
            <person name="Galisteo C."/>
            <person name="Sanchez-Porro C."/>
            <person name="Ventosa A."/>
        </authorList>
    </citation>
    <scope>NUCLEOTIDE SEQUENCE [LARGE SCALE GENOMIC DNA]</scope>
    <source>
        <strain evidence="3 4">S3CR25-11</strain>
    </source>
</reference>
<dbReference type="SMART" id="SM00710">
    <property type="entry name" value="PbH1"/>
    <property type="match status" value="5"/>
</dbReference>
<dbReference type="PROSITE" id="PS51257">
    <property type="entry name" value="PROKAR_LIPOPROTEIN"/>
    <property type="match status" value="1"/>
</dbReference>
<evidence type="ECO:0000313" key="4">
    <source>
        <dbReference type="Proteomes" id="UP001268864"/>
    </source>
</evidence>
<organism evidence="3 4">
    <name type="scientific">Haloarcula onubensis</name>
    <dbReference type="NCBI Taxonomy" id="2950539"/>
    <lineage>
        <taxon>Archaea</taxon>
        <taxon>Methanobacteriati</taxon>
        <taxon>Methanobacteriota</taxon>
        <taxon>Stenosarchaea group</taxon>
        <taxon>Halobacteria</taxon>
        <taxon>Halobacteriales</taxon>
        <taxon>Haloarculaceae</taxon>
        <taxon>Haloarcula</taxon>
    </lineage>
</organism>
<dbReference type="InterPro" id="IPR006311">
    <property type="entry name" value="TAT_signal"/>
</dbReference>
<dbReference type="Proteomes" id="UP001268864">
    <property type="component" value="Unassembled WGS sequence"/>
</dbReference>
<gene>
    <name evidence="3" type="ORF">NDI86_04805</name>
</gene>
<dbReference type="InterPro" id="IPR012334">
    <property type="entry name" value="Pectin_lyas_fold"/>
</dbReference>
<feature type="compositionally biased region" description="Low complexity" evidence="1">
    <location>
        <begin position="37"/>
        <end position="57"/>
    </location>
</feature>
<name>A0ABU2FL15_9EURY</name>
<protein>
    <submittedName>
        <fullName evidence="3">Right-handed parallel beta-helix repeat-containing protein</fullName>
    </submittedName>
</protein>
<dbReference type="RefSeq" id="WP_310899269.1">
    <property type="nucleotide sequence ID" value="NZ_JAMQOS010000001.1"/>
</dbReference>
<proteinExistence type="predicted"/>
<evidence type="ECO:0000259" key="2">
    <source>
        <dbReference type="Pfam" id="PF13229"/>
    </source>
</evidence>
<feature type="domain" description="Right handed beta helix" evidence="2">
    <location>
        <begin position="500"/>
        <end position="571"/>
    </location>
</feature>
<comment type="caution">
    <text evidence="3">The sequence shown here is derived from an EMBL/GenBank/DDBJ whole genome shotgun (WGS) entry which is preliminary data.</text>
</comment>
<dbReference type="Pfam" id="PF13229">
    <property type="entry name" value="Beta_helix"/>
    <property type="match status" value="1"/>
</dbReference>
<dbReference type="EMBL" id="JAMQOS010000001">
    <property type="protein sequence ID" value="MDS0281433.1"/>
    <property type="molecule type" value="Genomic_DNA"/>
</dbReference>
<feature type="region of interest" description="Disordered" evidence="1">
    <location>
        <begin position="23"/>
        <end position="67"/>
    </location>
</feature>
<dbReference type="PROSITE" id="PS51318">
    <property type="entry name" value="TAT"/>
    <property type="match status" value="1"/>
</dbReference>